<organism evidence="2 3">
    <name type="scientific">Flavobacterium araucananum</name>
    <dbReference type="NCBI Taxonomy" id="946678"/>
    <lineage>
        <taxon>Bacteria</taxon>
        <taxon>Pseudomonadati</taxon>
        <taxon>Bacteroidota</taxon>
        <taxon>Flavobacteriia</taxon>
        <taxon>Flavobacteriales</taxon>
        <taxon>Flavobacteriaceae</taxon>
        <taxon>Flavobacterium</taxon>
    </lineage>
</organism>
<accession>A0A227P5E2</accession>
<feature type="region of interest" description="Disordered" evidence="1">
    <location>
        <begin position="78"/>
        <end position="98"/>
    </location>
</feature>
<protein>
    <submittedName>
        <fullName evidence="2">Uncharacterized protein</fullName>
    </submittedName>
</protein>
<dbReference type="RefSeq" id="WP_089480287.1">
    <property type="nucleotide sequence ID" value="NZ_MUGS01000030.1"/>
</dbReference>
<name>A0A227P5E2_9FLAO</name>
<evidence type="ECO:0000313" key="2">
    <source>
        <dbReference type="EMBL" id="OXG04458.1"/>
    </source>
</evidence>
<evidence type="ECO:0000256" key="1">
    <source>
        <dbReference type="SAM" id="MobiDB-lite"/>
    </source>
</evidence>
<evidence type="ECO:0000313" key="3">
    <source>
        <dbReference type="Proteomes" id="UP000214684"/>
    </source>
</evidence>
<dbReference type="AlphaFoldDB" id="A0A227P5E2"/>
<feature type="compositionally biased region" description="Low complexity" evidence="1">
    <location>
        <begin position="78"/>
        <end position="93"/>
    </location>
</feature>
<reference evidence="2 3" key="1">
    <citation type="submission" date="2016-11" db="EMBL/GenBank/DDBJ databases">
        <title>Whole genomes of Flavobacteriaceae.</title>
        <authorList>
            <person name="Stine C."/>
            <person name="Li C."/>
            <person name="Tadesse D."/>
        </authorList>
    </citation>
    <scope>NUCLEOTIDE SEQUENCE [LARGE SCALE GENOMIC DNA]</scope>
    <source>
        <strain evidence="2 3">DSM 24704</strain>
    </source>
</reference>
<dbReference type="OrthoDB" id="796548at2"/>
<gene>
    <name evidence="2" type="ORF">B0A64_14785</name>
</gene>
<keyword evidence="3" id="KW-1185">Reference proteome</keyword>
<dbReference type="EMBL" id="MUGS01000030">
    <property type="protein sequence ID" value="OXG04458.1"/>
    <property type="molecule type" value="Genomic_DNA"/>
</dbReference>
<dbReference type="Proteomes" id="UP000214684">
    <property type="component" value="Unassembled WGS sequence"/>
</dbReference>
<proteinExistence type="predicted"/>
<sequence length="138" mass="15634">MNDVTIRFLGVYEYLKEQKIVLNPKNFAKELSISTSLITEICKIRTNAGITPIQNLVSRYKEIDANWLLTGEGSMLKNSDSNNTSDSNNSSTSITEKSIGMETNTNYKELAEARLEIIDLKNEKIEWLTTEIKNLRGL</sequence>
<comment type="caution">
    <text evidence="2">The sequence shown here is derived from an EMBL/GenBank/DDBJ whole genome shotgun (WGS) entry which is preliminary data.</text>
</comment>